<reference evidence="1 2" key="1">
    <citation type="submission" date="2020-04" db="EMBL/GenBank/DDBJ databases">
        <title>MicrobeNet Type strains.</title>
        <authorList>
            <person name="Nicholson A.C."/>
        </authorList>
    </citation>
    <scope>NUCLEOTIDE SEQUENCE [LARGE SCALE GENOMIC DNA]</scope>
    <source>
        <strain evidence="1 2">ATCC 23612</strain>
    </source>
</reference>
<gene>
    <name evidence="1" type="ORF">HGB44_25985</name>
</gene>
<dbReference type="RefSeq" id="WP_061080610.1">
    <property type="nucleotide sequence ID" value="NZ_JAAXPG010000031.1"/>
</dbReference>
<dbReference type="Proteomes" id="UP000553209">
    <property type="component" value="Unassembled WGS sequence"/>
</dbReference>
<name>A0A7X6MHI9_9ACTN</name>
<keyword evidence="2" id="KW-1185">Reference proteome</keyword>
<organism evidence="1 2">
    <name type="scientific">Nocardiopsis alborubida</name>
    <dbReference type="NCBI Taxonomy" id="146802"/>
    <lineage>
        <taxon>Bacteria</taxon>
        <taxon>Bacillati</taxon>
        <taxon>Actinomycetota</taxon>
        <taxon>Actinomycetes</taxon>
        <taxon>Streptosporangiales</taxon>
        <taxon>Nocardiopsidaceae</taxon>
        <taxon>Nocardiopsis</taxon>
    </lineage>
</organism>
<protein>
    <recommendedName>
        <fullName evidence="3">Abi-like protein</fullName>
    </recommendedName>
</protein>
<evidence type="ECO:0000313" key="1">
    <source>
        <dbReference type="EMBL" id="NKZ01091.1"/>
    </source>
</evidence>
<proteinExistence type="predicted"/>
<dbReference type="EMBL" id="JAAXPG010000031">
    <property type="protein sequence ID" value="NKZ01091.1"/>
    <property type="molecule type" value="Genomic_DNA"/>
</dbReference>
<accession>A0A7X6MHI9</accession>
<evidence type="ECO:0008006" key="3">
    <source>
        <dbReference type="Google" id="ProtNLM"/>
    </source>
</evidence>
<evidence type="ECO:0000313" key="2">
    <source>
        <dbReference type="Proteomes" id="UP000553209"/>
    </source>
</evidence>
<dbReference type="AlphaFoldDB" id="A0A7X6MHI9"/>
<sequence>MSDDMPEWMYTVYSRPRLAPYIASCGGDAARAARLYHWNVAVSAAFYHPLHVLELALRNSMHDRLSDHFERADWWRAAPLHPRGLQLVDQARETCLRRGSLAAPDDVVTELSFGFWSFLLVSRYDRSLWRTALHRAFPSYSGPRENLRRELDYLRTFRNRIMHHEPIHHRHLEADHSTIYRVLSCINSEAASGIRHLDRVPEVLLVKEQMCRGELPPNP</sequence>
<comment type="caution">
    <text evidence="1">The sequence shown here is derived from an EMBL/GenBank/DDBJ whole genome shotgun (WGS) entry which is preliminary data.</text>
</comment>